<dbReference type="Pfam" id="PF03972">
    <property type="entry name" value="MmgE_PrpD_N"/>
    <property type="match status" value="1"/>
</dbReference>
<dbReference type="EMBL" id="JAPWIJ010000005">
    <property type="protein sequence ID" value="MCZ4519410.1"/>
    <property type="molecule type" value="Genomic_DNA"/>
</dbReference>
<gene>
    <name evidence="4" type="ORF">O4220_12875</name>
</gene>
<organism evidence="4 5">
    <name type="scientific">Rhodococcus ruber</name>
    <dbReference type="NCBI Taxonomy" id="1830"/>
    <lineage>
        <taxon>Bacteria</taxon>
        <taxon>Bacillati</taxon>
        <taxon>Actinomycetota</taxon>
        <taxon>Actinomycetes</taxon>
        <taxon>Mycobacteriales</taxon>
        <taxon>Nocardiaceae</taxon>
        <taxon>Rhodococcus</taxon>
    </lineage>
</organism>
<feature type="domain" description="MmgE/PrpD N-terminal" evidence="2">
    <location>
        <begin position="10"/>
        <end position="251"/>
    </location>
</feature>
<dbReference type="InterPro" id="IPR005656">
    <property type="entry name" value="MmgE_PrpD"/>
</dbReference>
<name>A0ABT4MH89_9NOCA</name>
<dbReference type="InterPro" id="IPR042188">
    <property type="entry name" value="MmgE/PrpD_sf_2"/>
</dbReference>
<proteinExistence type="inferred from homology"/>
<dbReference type="PANTHER" id="PTHR16943:SF8">
    <property type="entry name" value="2-METHYLCITRATE DEHYDRATASE"/>
    <property type="match status" value="1"/>
</dbReference>
<reference evidence="4" key="1">
    <citation type="submission" date="2022-12" db="EMBL/GenBank/DDBJ databases">
        <authorList>
            <person name="Krivoruchko A.V."/>
            <person name="Elkin A."/>
        </authorList>
    </citation>
    <scope>NUCLEOTIDE SEQUENCE</scope>
    <source>
        <strain evidence="4">IEGM 1391</strain>
    </source>
</reference>
<dbReference type="PANTHER" id="PTHR16943">
    <property type="entry name" value="2-METHYLCITRATE DEHYDRATASE-RELATED"/>
    <property type="match status" value="1"/>
</dbReference>
<dbReference type="RefSeq" id="WP_269604780.1">
    <property type="nucleotide sequence ID" value="NZ_JAPWIJ010000005.1"/>
</dbReference>
<evidence type="ECO:0000259" key="3">
    <source>
        <dbReference type="Pfam" id="PF19305"/>
    </source>
</evidence>
<dbReference type="InterPro" id="IPR045337">
    <property type="entry name" value="MmgE_PrpD_C"/>
</dbReference>
<keyword evidence="5" id="KW-1185">Reference proteome</keyword>
<dbReference type="Pfam" id="PF19305">
    <property type="entry name" value="MmgE_PrpD_C"/>
    <property type="match status" value="1"/>
</dbReference>
<dbReference type="Gene3D" id="3.30.1330.120">
    <property type="entry name" value="2-methylcitrate dehydratase PrpD"/>
    <property type="match status" value="1"/>
</dbReference>
<comment type="caution">
    <text evidence="4">The sequence shown here is derived from an EMBL/GenBank/DDBJ whole genome shotgun (WGS) entry which is preliminary data.</text>
</comment>
<feature type="domain" description="MmgE/PrpD C-terminal" evidence="3">
    <location>
        <begin position="275"/>
        <end position="432"/>
    </location>
</feature>
<dbReference type="InterPro" id="IPR045336">
    <property type="entry name" value="MmgE_PrpD_N"/>
</dbReference>
<evidence type="ECO:0000313" key="5">
    <source>
        <dbReference type="Proteomes" id="UP001081071"/>
    </source>
</evidence>
<dbReference type="InterPro" id="IPR042183">
    <property type="entry name" value="MmgE/PrpD_sf_1"/>
</dbReference>
<comment type="similarity">
    <text evidence="1">Belongs to the PrpD family.</text>
</comment>
<evidence type="ECO:0000313" key="4">
    <source>
        <dbReference type="EMBL" id="MCZ4519410.1"/>
    </source>
</evidence>
<sequence>MNEPEPTVTEHLAELWARTGYDDLPRDVVDGVKDHILDTLAVALVGAATPEVRRVTEALTPYASSPSGSLVWGTGLRFVPAQAALVNGTSSHARDFDDGGGAGHAGSTVLPAALAVGEHVGCTGRRLIAAVVAGYDVGYRALGSLGGFAAHTDRGWHSSGTMGSFGAAAAAAKCLGADKEAFADALGIAGSFTGGVWAFIADGALTKRLHPGKAGETGVDAAIFATGGITGPRRIFEAEWGGLYSVMAGGDGHTDQALRNLGEDFNVASSYLKPYACCRGSHSAVDAVKTLVAERGLTPGNVASVTITAGSTAVNMLSAYPIESVFDAQFSLPYAVSLALCGSHLGLQDYDPPRITEPRIAGVFDTISMVVDESIQIEDGPRLTFVLTDGETVTVDAGNPTDARGSAVTPMTHDEVVDKATVLLEALGDDMAPRLVSAVENLDAADDLTDLLAVLSAERVPTS</sequence>
<dbReference type="Gene3D" id="1.10.4100.10">
    <property type="entry name" value="2-methylcitrate dehydratase PrpD"/>
    <property type="match status" value="1"/>
</dbReference>
<evidence type="ECO:0000259" key="2">
    <source>
        <dbReference type="Pfam" id="PF03972"/>
    </source>
</evidence>
<accession>A0ABT4MH89</accession>
<evidence type="ECO:0000256" key="1">
    <source>
        <dbReference type="ARBA" id="ARBA00006174"/>
    </source>
</evidence>
<dbReference type="SUPFAM" id="SSF103378">
    <property type="entry name" value="2-methylcitrate dehydratase PrpD"/>
    <property type="match status" value="1"/>
</dbReference>
<protein>
    <submittedName>
        <fullName evidence="4">MmgE/PrpD family protein</fullName>
    </submittedName>
</protein>
<dbReference type="InterPro" id="IPR036148">
    <property type="entry name" value="MmgE/PrpD_sf"/>
</dbReference>
<dbReference type="Proteomes" id="UP001081071">
    <property type="component" value="Unassembled WGS sequence"/>
</dbReference>